<dbReference type="OrthoDB" id="9801945at2"/>
<dbReference type="Gene3D" id="3.10.20.30">
    <property type="match status" value="1"/>
</dbReference>
<dbReference type="InterPro" id="IPR012675">
    <property type="entry name" value="Beta-grasp_dom_sf"/>
</dbReference>
<evidence type="ECO:0000256" key="3">
    <source>
        <dbReference type="ARBA" id="ARBA00024247"/>
    </source>
</evidence>
<dbReference type="CDD" id="cd00754">
    <property type="entry name" value="Ubl_MoaD"/>
    <property type="match status" value="1"/>
</dbReference>
<evidence type="ECO:0000256" key="1">
    <source>
        <dbReference type="ARBA" id="ARBA00022741"/>
    </source>
</evidence>
<evidence type="ECO:0000256" key="2">
    <source>
        <dbReference type="ARBA" id="ARBA00024200"/>
    </source>
</evidence>
<dbReference type="InterPro" id="IPR016155">
    <property type="entry name" value="Mopterin_synth/thiamin_S_b"/>
</dbReference>
<evidence type="ECO:0000313" key="4">
    <source>
        <dbReference type="EMBL" id="TQV85637.1"/>
    </source>
</evidence>
<dbReference type="Proteomes" id="UP000319732">
    <property type="component" value="Unassembled WGS sequence"/>
</dbReference>
<keyword evidence="5" id="KW-1185">Reference proteome</keyword>
<sequence length="83" mass="9004">MIKLLYFARFRDQLDCAEEQLALPAHIDTVADLAAHLSERGANWRGTLADSQALVAVNQEISGFETAVKDGDEIAFFPPVTGG</sequence>
<keyword evidence="1" id="KW-0547">Nucleotide-binding</keyword>
<comment type="caution">
    <text evidence="4">The sequence shown here is derived from an EMBL/GenBank/DDBJ whole genome shotgun (WGS) entry which is preliminary data.</text>
</comment>
<proteinExistence type="inferred from homology"/>
<organism evidence="4 5">
    <name type="scientific">Exilibacterium tricleocarpae</name>
    <dbReference type="NCBI Taxonomy" id="2591008"/>
    <lineage>
        <taxon>Bacteria</taxon>
        <taxon>Pseudomonadati</taxon>
        <taxon>Pseudomonadota</taxon>
        <taxon>Gammaproteobacteria</taxon>
        <taxon>Cellvibrionales</taxon>
        <taxon>Cellvibrionaceae</taxon>
        <taxon>Exilibacterium</taxon>
    </lineage>
</organism>
<dbReference type="UniPathway" id="UPA00344"/>
<name>A0A545U838_9GAMM</name>
<dbReference type="NCBIfam" id="TIGR01682">
    <property type="entry name" value="moaD"/>
    <property type="match status" value="1"/>
</dbReference>
<dbReference type="GO" id="GO:0006777">
    <property type="term" value="P:Mo-molybdopterin cofactor biosynthetic process"/>
    <property type="evidence" value="ECO:0007669"/>
    <property type="project" value="InterPro"/>
</dbReference>
<comment type="similarity">
    <text evidence="2">Belongs to the MoaD family.</text>
</comment>
<dbReference type="GO" id="GO:1990133">
    <property type="term" value="C:molybdopterin adenylyltransferase complex"/>
    <property type="evidence" value="ECO:0007669"/>
    <property type="project" value="TreeGrafter"/>
</dbReference>
<dbReference type="PANTHER" id="PTHR33359">
    <property type="entry name" value="MOLYBDOPTERIN SYNTHASE SULFUR CARRIER SUBUNIT"/>
    <property type="match status" value="1"/>
</dbReference>
<dbReference type="EMBL" id="VHSG01000003">
    <property type="protein sequence ID" value="TQV85637.1"/>
    <property type="molecule type" value="Genomic_DNA"/>
</dbReference>
<accession>A0A545U838</accession>
<dbReference type="SUPFAM" id="SSF54285">
    <property type="entry name" value="MoaD/ThiS"/>
    <property type="match status" value="1"/>
</dbReference>
<dbReference type="Pfam" id="PF02597">
    <property type="entry name" value="ThiS"/>
    <property type="match status" value="1"/>
</dbReference>
<dbReference type="InterPro" id="IPR044672">
    <property type="entry name" value="MOCS2A"/>
</dbReference>
<dbReference type="InterPro" id="IPR003749">
    <property type="entry name" value="ThiS/MoaD-like"/>
</dbReference>
<reference evidence="4 5" key="1">
    <citation type="submission" date="2019-06" db="EMBL/GenBank/DDBJ databases">
        <title>Whole genome sequence for Cellvibrionaceae sp. R142.</title>
        <authorList>
            <person name="Wang G."/>
        </authorList>
    </citation>
    <scope>NUCLEOTIDE SEQUENCE [LARGE SCALE GENOMIC DNA]</scope>
    <source>
        <strain evidence="4 5">R142</strain>
    </source>
</reference>
<dbReference type="RefSeq" id="WP_142902488.1">
    <property type="nucleotide sequence ID" value="NZ_ML660087.1"/>
</dbReference>
<protein>
    <recommendedName>
        <fullName evidence="3">Molybdopterin synthase sulfur carrier subunit</fullName>
    </recommendedName>
</protein>
<evidence type="ECO:0000313" key="5">
    <source>
        <dbReference type="Proteomes" id="UP000319732"/>
    </source>
</evidence>
<gene>
    <name evidence="4" type="primary">moaD</name>
    <name evidence="4" type="ORF">FKG94_01975</name>
</gene>
<dbReference type="PANTHER" id="PTHR33359:SF1">
    <property type="entry name" value="MOLYBDOPTERIN SYNTHASE SULFUR CARRIER SUBUNIT"/>
    <property type="match status" value="1"/>
</dbReference>
<dbReference type="GO" id="GO:0000166">
    <property type="term" value="F:nucleotide binding"/>
    <property type="evidence" value="ECO:0007669"/>
    <property type="project" value="UniProtKB-KW"/>
</dbReference>
<dbReference type="AlphaFoldDB" id="A0A545U838"/>